<dbReference type="GO" id="GO:0009654">
    <property type="term" value="C:photosystem II oxygen evolving complex"/>
    <property type="evidence" value="ECO:0007669"/>
    <property type="project" value="InterPro"/>
</dbReference>
<reference evidence="2 3" key="1">
    <citation type="submission" date="2023-12" db="EMBL/GenBank/DDBJ databases">
        <title>A high-quality genome assembly for Dillenia turbinata (Dilleniales).</title>
        <authorList>
            <person name="Chanderbali A."/>
        </authorList>
    </citation>
    <scope>NUCLEOTIDE SEQUENCE [LARGE SCALE GENOMIC DNA]</scope>
    <source>
        <strain evidence="2">LSX21</strain>
        <tissue evidence="2">Leaf</tissue>
    </source>
</reference>
<comment type="caution">
    <text evidence="2">The sequence shown here is derived from an EMBL/GenBank/DDBJ whole genome shotgun (WGS) entry which is preliminary data.</text>
</comment>
<dbReference type="GO" id="GO:0019898">
    <property type="term" value="C:extrinsic component of membrane"/>
    <property type="evidence" value="ECO:0007669"/>
    <property type="project" value="InterPro"/>
</dbReference>
<keyword evidence="3" id="KW-1185">Reference proteome</keyword>
<dbReference type="InterPro" id="IPR002683">
    <property type="entry name" value="PsbP_C"/>
</dbReference>
<evidence type="ECO:0000259" key="1">
    <source>
        <dbReference type="Pfam" id="PF01789"/>
    </source>
</evidence>
<dbReference type="AlphaFoldDB" id="A0AAN8V9G6"/>
<gene>
    <name evidence="2" type="ORF">RJ641_005509</name>
</gene>
<dbReference type="InterPro" id="IPR016123">
    <property type="entry name" value="Mog1/PsbP_a/b/a-sand"/>
</dbReference>
<protein>
    <submittedName>
        <fullName evidence="2">PsbP, C-terminal</fullName>
    </submittedName>
</protein>
<proteinExistence type="predicted"/>
<name>A0AAN8V9G6_9MAGN</name>
<sequence length="142" mass="15843">MEKVSTRRPLLLGAAALASSIFPNSSVFAQEVLQNYRAFVDASNRHAYYYPSDWSSLLDLLQVISNLLRNIYSAPNQVSTIYGMQENVDGKNYYTFEYKLGSPTFTRTAFATIAIANDTALSLLEQTTDIGEELGSGCRFFQ</sequence>
<dbReference type="SUPFAM" id="SSF55724">
    <property type="entry name" value="Mog1p/PsbP-like"/>
    <property type="match status" value="1"/>
</dbReference>
<dbReference type="EMBL" id="JBAMMX010000013">
    <property type="protein sequence ID" value="KAK6929304.1"/>
    <property type="molecule type" value="Genomic_DNA"/>
</dbReference>
<feature type="non-terminal residue" evidence="2">
    <location>
        <position position="142"/>
    </location>
</feature>
<evidence type="ECO:0000313" key="2">
    <source>
        <dbReference type="EMBL" id="KAK6929304.1"/>
    </source>
</evidence>
<dbReference type="GO" id="GO:0005509">
    <property type="term" value="F:calcium ion binding"/>
    <property type="evidence" value="ECO:0007669"/>
    <property type="project" value="InterPro"/>
</dbReference>
<dbReference type="Gene3D" id="3.40.1000.10">
    <property type="entry name" value="Mog1/PsbP, alpha/beta/alpha sandwich"/>
    <property type="match status" value="1"/>
</dbReference>
<evidence type="ECO:0000313" key="3">
    <source>
        <dbReference type="Proteomes" id="UP001370490"/>
    </source>
</evidence>
<feature type="domain" description="PsbP C-terminal" evidence="1">
    <location>
        <begin position="62"/>
        <end position="121"/>
    </location>
</feature>
<accession>A0AAN8V9G6</accession>
<dbReference type="Proteomes" id="UP001370490">
    <property type="component" value="Unassembled WGS sequence"/>
</dbReference>
<organism evidence="2 3">
    <name type="scientific">Dillenia turbinata</name>
    <dbReference type="NCBI Taxonomy" id="194707"/>
    <lineage>
        <taxon>Eukaryota</taxon>
        <taxon>Viridiplantae</taxon>
        <taxon>Streptophyta</taxon>
        <taxon>Embryophyta</taxon>
        <taxon>Tracheophyta</taxon>
        <taxon>Spermatophyta</taxon>
        <taxon>Magnoliopsida</taxon>
        <taxon>eudicotyledons</taxon>
        <taxon>Gunneridae</taxon>
        <taxon>Pentapetalae</taxon>
        <taxon>Dilleniales</taxon>
        <taxon>Dilleniaceae</taxon>
        <taxon>Dillenia</taxon>
    </lineage>
</organism>
<dbReference type="PANTHER" id="PTHR31407:SF10">
    <property type="entry name" value="PHOTOSYNTHETIC NDH SUBUNIT OF LUMENAL LOCATION 1, CHLOROPLASTIC"/>
    <property type="match status" value="1"/>
</dbReference>
<dbReference type="GO" id="GO:0015979">
    <property type="term" value="P:photosynthesis"/>
    <property type="evidence" value="ECO:0007669"/>
    <property type="project" value="InterPro"/>
</dbReference>
<dbReference type="Pfam" id="PF01789">
    <property type="entry name" value="PsbP"/>
    <property type="match status" value="1"/>
</dbReference>
<dbReference type="PANTHER" id="PTHR31407">
    <property type="match status" value="1"/>
</dbReference>